<dbReference type="CDD" id="cd00167">
    <property type="entry name" value="SANT"/>
    <property type="match status" value="1"/>
</dbReference>
<dbReference type="Proteomes" id="UP000663872">
    <property type="component" value="Unassembled WGS sequence"/>
</dbReference>
<sequence>MSATSSRMSVRCDSEAAARQPIAARTRRAAVPVAAAEDSSQVIGPTAGIHAVPLPIRRSKHNTPPRRNGPYGGNPVERGKAGVWSEKEENELRRLVPSNVKPSGMISWDDAVRAWLNLNLPPRTKASLSSKWQNIKNKPATVITDPPSTGRKTELRSKVSTVPSDTTVDVIDAGSNSIDVNPTVEGKPGQCEPADPAEDVVEATFRMEYKKAQKIGCRMTLRKPPNRVSGRHIKPIICIVDRLIKRELEKEVRRVSWNTLSNLVFAGAATVSKIGNGKSREK</sequence>
<reference evidence="2" key="1">
    <citation type="submission" date="2021-02" db="EMBL/GenBank/DDBJ databases">
        <authorList>
            <person name="Nowell W R."/>
        </authorList>
    </citation>
    <scope>NUCLEOTIDE SEQUENCE</scope>
</reference>
<protein>
    <recommendedName>
        <fullName evidence="4">Myb-like domain-containing protein</fullName>
    </recommendedName>
</protein>
<gene>
    <name evidence="2" type="ORF">GRG538_LOCUS10896</name>
</gene>
<proteinExistence type="predicted"/>
<feature type="region of interest" description="Disordered" evidence="1">
    <location>
        <begin position="57"/>
        <end position="79"/>
    </location>
</feature>
<evidence type="ECO:0000313" key="3">
    <source>
        <dbReference type="Proteomes" id="UP000663872"/>
    </source>
</evidence>
<feature type="compositionally biased region" description="Low complexity" evidence="1">
    <location>
        <begin position="65"/>
        <end position="75"/>
    </location>
</feature>
<evidence type="ECO:0000256" key="1">
    <source>
        <dbReference type="SAM" id="MobiDB-lite"/>
    </source>
</evidence>
<dbReference type="InterPro" id="IPR001005">
    <property type="entry name" value="SANT/Myb"/>
</dbReference>
<accession>A0A818B1I2</accession>
<organism evidence="2 3">
    <name type="scientific">Rotaria socialis</name>
    <dbReference type="NCBI Taxonomy" id="392032"/>
    <lineage>
        <taxon>Eukaryota</taxon>
        <taxon>Metazoa</taxon>
        <taxon>Spiralia</taxon>
        <taxon>Gnathifera</taxon>
        <taxon>Rotifera</taxon>
        <taxon>Eurotatoria</taxon>
        <taxon>Bdelloidea</taxon>
        <taxon>Philodinida</taxon>
        <taxon>Philodinidae</taxon>
        <taxon>Rotaria</taxon>
    </lineage>
</organism>
<evidence type="ECO:0008006" key="4">
    <source>
        <dbReference type="Google" id="ProtNLM"/>
    </source>
</evidence>
<comment type="caution">
    <text evidence="2">The sequence shown here is derived from an EMBL/GenBank/DDBJ whole genome shotgun (WGS) entry which is preliminary data.</text>
</comment>
<evidence type="ECO:0000313" key="2">
    <source>
        <dbReference type="EMBL" id="CAF3410862.1"/>
    </source>
</evidence>
<feature type="region of interest" description="Disordered" evidence="1">
    <location>
        <begin position="1"/>
        <end position="30"/>
    </location>
</feature>
<dbReference type="AlphaFoldDB" id="A0A818B1I2"/>
<dbReference type="EMBL" id="CAJNYT010001449">
    <property type="protein sequence ID" value="CAF3410862.1"/>
    <property type="molecule type" value="Genomic_DNA"/>
</dbReference>
<name>A0A818B1I2_9BILA</name>